<organism evidence="1 2">
    <name type="scientific">Prunus dulcis</name>
    <name type="common">Almond</name>
    <name type="synonym">Amygdalus dulcis</name>
    <dbReference type="NCBI Taxonomy" id="3755"/>
    <lineage>
        <taxon>Eukaryota</taxon>
        <taxon>Viridiplantae</taxon>
        <taxon>Streptophyta</taxon>
        <taxon>Embryophyta</taxon>
        <taxon>Tracheophyta</taxon>
        <taxon>Spermatophyta</taxon>
        <taxon>Magnoliopsida</taxon>
        <taxon>eudicotyledons</taxon>
        <taxon>Gunneridae</taxon>
        <taxon>Pentapetalae</taxon>
        <taxon>rosids</taxon>
        <taxon>fabids</taxon>
        <taxon>Rosales</taxon>
        <taxon>Rosaceae</taxon>
        <taxon>Amygdaloideae</taxon>
        <taxon>Amygdaleae</taxon>
        <taxon>Prunus</taxon>
    </lineage>
</organism>
<accession>A0AAD4V3T3</accession>
<gene>
    <name evidence="1" type="ORF">L3X38_036998</name>
</gene>
<sequence>MISCGSKALATSSMLEAFKSSKYFLISSPFFESPQNSRTLPRAPGPPYSANLGLCQHNVPVEALRILSEKPSLQCFHTAAWQCRGRHYAKKGL</sequence>
<reference evidence="1 2" key="1">
    <citation type="journal article" date="2022" name="G3 (Bethesda)">
        <title>Whole-genome sequence and methylome profiling of the almond [Prunus dulcis (Mill.) D.A. Webb] cultivar 'Nonpareil'.</title>
        <authorList>
            <person name="D'Amico-Willman K.M."/>
            <person name="Ouma W.Z."/>
            <person name="Meulia T."/>
            <person name="Sideli G.M."/>
            <person name="Gradziel T.M."/>
            <person name="Fresnedo-Ramirez J."/>
        </authorList>
    </citation>
    <scope>NUCLEOTIDE SEQUENCE [LARGE SCALE GENOMIC DNA]</scope>
    <source>
        <strain evidence="1">Clone GOH B32 T37-40</strain>
    </source>
</reference>
<comment type="caution">
    <text evidence="1">The sequence shown here is derived from an EMBL/GenBank/DDBJ whole genome shotgun (WGS) entry which is preliminary data.</text>
</comment>
<keyword evidence="2" id="KW-1185">Reference proteome</keyword>
<name>A0AAD4V3T3_PRUDU</name>
<dbReference type="AlphaFoldDB" id="A0AAD4V3T3"/>
<protein>
    <submittedName>
        <fullName evidence="1">Uncharacterized protein</fullName>
    </submittedName>
</protein>
<dbReference type="Proteomes" id="UP001054821">
    <property type="component" value="Chromosome 7"/>
</dbReference>
<dbReference type="EMBL" id="JAJFAZ020000007">
    <property type="protein sequence ID" value="KAI5317291.1"/>
    <property type="molecule type" value="Genomic_DNA"/>
</dbReference>
<evidence type="ECO:0000313" key="2">
    <source>
        <dbReference type="Proteomes" id="UP001054821"/>
    </source>
</evidence>
<evidence type="ECO:0000313" key="1">
    <source>
        <dbReference type="EMBL" id="KAI5317291.1"/>
    </source>
</evidence>
<proteinExistence type="predicted"/>